<evidence type="ECO:0000256" key="7">
    <source>
        <dbReference type="ARBA" id="ARBA00022729"/>
    </source>
</evidence>
<evidence type="ECO:0000259" key="19">
    <source>
        <dbReference type="PROSITE" id="PS50026"/>
    </source>
</evidence>
<dbReference type="InterPro" id="IPR003609">
    <property type="entry name" value="Pan_app"/>
</dbReference>
<feature type="transmembrane region" description="Helical" evidence="16">
    <location>
        <begin position="1086"/>
        <end position="1107"/>
    </location>
</feature>
<dbReference type="PANTHER" id="PTHR32444:SF246">
    <property type="entry name" value="S-LOCUS-SPECIFIC GLYCOPROTEIN S13-LIKE"/>
    <property type="match status" value="1"/>
</dbReference>
<dbReference type="InterPro" id="IPR011009">
    <property type="entry name" value="Kinase-like_dom_sf"/>
</dbReference>
<keyword evidence="16" id="KW-0812">Transmembrane</keyword>
<dbReference type="GO" id="GO:0005524">
    <property type="term" value="F:ATP binding"/>
    <property type="evidence" value="ECO:0007669"/>
    <property type="project" value="InterPro"/>
</dbReference>
<comment type="catalytic activity">
    <reaction evidence="14">
        <text>L-seryl-[protein] + ATP = O-phospho-L-seryl-[protein] + ADP + H(+)</text>
        <dbReference type="Rhea" id="RHEA:17989"/>
        <dbReference type="Rhea" id="RHEA-COMP:9863"/>
        <dbReference type="Rhea" id="RHEA-COMP:11604"/>
        <dbReference type="ChEBI" id="CHEBI:15378"/>
        <dbReference type="ChEBI" id="CHEBI:29999"/>
        <dbReference type="ChEBI" id="CHEBI:30616"/>
        <dbReference type="ChEBI" id="CHEBI:83421"/>
        <dbReference type="ChEBI" id="CHEBI:456216"/>
        <dbReference type="EC" id="2.7.11.1"/>
    </reaction>
</comment>
<dbReference type="PANTHER" id="PTHR32444">
    <property type="entry name" value="BULB-TYPE LECTIN DOMAIN-CONTAINING PROTEIN"/>
    <property type="match status" value="1"/>
</dbReference>
<dbReference type="FunFam" id="2.90.10.30:FF:000003">
    <property type="entry name" value="Os04g0303100 protein"/>
    <property type="match status" value="2"/>
</dbReference>
<keyword evidence="6" id="KW-0597">Phosphoprotein</keyword>
<dbReference type="InterPro" id="IPR000858">
    <property type="entry name" value="S_locus_glycoprot_dom"/>
</dbReference>
<dbReference type="SUPFAM" id="SSF51110">
    <property type="entry name" value="alpha-D-mannose-specific plant lectins"/>
    <property type="match status" value="2"/>
</dbReference>
<keyword evidence="16" id="KW-1133">Transmembrane helix</keyword>
<evidence type="ECO:0000259" key="18">
    <source>
        <dbReference type="PROSITE" id="PS50011"/>
    </source>
</evidence>
<feature type="domain" description="Apple" evidence="21">
    <location>
        <begin position="335"/>
        <end position="423"/>
    </location>
</feature>
<dbReference type="PROSITE" id="PS50927">
    <property type="entry name" value="BULB_LECTIN"/>
    <property type="match status" value="2"/>
</dbReference>
<reference evidence="22" key="1">
    <citation type="submission" date="2019-03" db="EMBL/GenBank/DDBJ databases">
        <authorList>
            <person name="Mank J."/>
            <person name="Almeida P."/>
        </authorList>
    </citation>
    <scope>NUCLEOTIDE SEQUENCE</scope>
    <source>
        <strain evidence="22">78183</strain>
    </source>
</reference>
<dbReference type="SMART" id="SM00220">
    <property type="entry name" value="S_TKc"/>
    <property type="match status" value="1"/>
</dbReference>
<organism evidence="22">
    <name type="scientific">Salix viminalis</name>
    <name type="common">Common osier</name>
    <name type="synonym">Basket willow</name>
    <dbReference type="NCBI Taxonomy" id="40686"/>
    <lineage>
        <taxon>Eukaryota</taxon>
        <taxon>Viridiplantae</taxon>
        <taxon>Streptophyta</taxon>
        <taxon>Embryophyta</taxon>
        <taxon>Tracheophyta</taxon>
        <taxon>Spermatophyta</taxon>
        <taxon>Magnoliopsida</taxon>
        <taxon>eudicotyledons</taxon>
        <taxon>Gunneridae</taxon>
        <taxon>Pentapetalae</taxon>
        <taxon>rosids</taxon>
        <taxon>fabids</taxon>
        <taxon>Malpighiales</taxon>
        <taxon>Salicaceae</taxon>
        <taxon>Saliceae</taxon>
        <taxon>Salix</taxon>
    </lineage>
</organism>
<dbReference type="Pfam" id="PF08276">
    <property type="entry name" value="PAN_2"/>
    <property type="match status" value="2"/>
</dbReference>
<evidence type="ECO:0000259" key="20">
    <source>
        <dbReference type="PROSITE" id="PS50927"/>
    </source>
</evidence>
<protein>
    <recommendedName>
        <fullName evidence="2">non-specific serine/threonine protein kinase</fullName>
        <ecNumber evidence="2">2.7.11.1</ecNumber>
    </recommendedName>
</protein>
<feature type="signal peptide" evidence="17">
    <location>
        <begin position="1"/>
        <end position="22"/>
    </location>
</feature>
<evidence type="ECO:0000256" key="3">
    <source>
        <dbReference type="ARBA" id="ARBA00022475"/>
    </source>
</evidence>
<evidence type="ECO:0000256" key="6">
    <source>
        <dbReference type="ARBA" id="ARBA00022553"/>
    </source>
</evidence>
<feature type="domain" description="EGF-like" evidence="19">
    <location>
        <begin position="281"/>
        <end position="317"/>
    </location>
</feature>
<keyword evidence="9" id="KW-0547">Nucleotide-binding</keyword>
<evidence type="ECO:0000256" key="8">
    <source>
        <dbReference type="ARBA" id="ARBA00022734"/>
    </source>
</evidence>
<dbReference type="InterPro" id="IPR000719">
    <property type="entry name" value="Prot_kinase_dom"/>
</dbReference>
<evidence type="ECO:0000256" key="11">
    <source>
        <dbReference type="ARBA" id="ARBA00023157"/>
    </source>
</evidence>
<evidence type="ECO:0000259" key="21">
    <source>
        <dbReference type="PROSITE" id="PS50948"/>
    </source>
</evidence>
<dbReference type="CDD" id="cd01098">
    <property type="entry name" value="PAN_AP_plant"/>
    <property type="match status" value="2"/>
</dbReference>
<dbReference type="InterPro" id="IPR000742">
    <property type="entry name" value="EGF"/>
</dbReference>
<keyword evidence="5 15" id="KW-0245">EGF-like domain</keyword>
<keyword evidence="4" id="KW-0723">Serine/threonine-protein kinase</keyword>
<feature type="domain" description="Bulb-type lectin" evidence="20">
    <location>
        <begin position="674"/>
        <end position="794"/>
    </location>
</feature>
<evidence type="ECO:0000256" key="16">
    <source>
        <dbReference type="SAM" id="Phobius"/>
    </source>
</evidence>
<feature type="domain" description="Bulb-type lectin" evidence="20">
    <location>
        <begin position="25"/>
        <end position="148"/>
    </location>
</feature>
<comment type="subcellular location">
    <subcellularLocation>
        <location evidence="1">Cell membrane</location>
        <topology evidence="1">Single-pass type I membrane protein</topology>
    </subcellularLocation>
</comment>
<dbReference type="InterPro" id="IPR036426">
    <property type="entry name" value="Bulb-type_lectin_dom_sf"/>
</dbReference>
<evidence type="ECO:0000256" key="15">
    <source>
        <dbReference type="PROSITE-ProRule" id="PRU00076"/>
    </source>
</evidence>
<evidence type="ECO:0000256" key="5">
    <source>
        <dbReference type="ARBA" id="ARBA00022536"/>
    </source>
</evidence>
<dbReference type="Gene3D" id="2.90.10.10">
    <property type="entry name" value="Bulb-type lectin domain"/>
    <property type="match status" value="1"/>
</dbReference>
<keyword evidence="8" id="KW-0430">Lectin</keyword>
<feature type="domain" description="Protein kinase" evidence="18">
    <location>
        <begin position="1152"/>
        <end position="1414"/>
    </location>
</feature>
<gene>
    <name evidence="22" type="ORF">SVIM_LOCUS297769</name>
</gene>
<dbReference type="PROSITE" id="PS00108">
    <property type="entry name" value="PROTEIN_KINASE_ST"/>
    <property type="match status" value="1"/>
</dbReference>
<dbReference type="InterPro" id="IPR008271">
    <property type="entry name" value="Ser/Thr_kinase_AS"/>
</dbReference>
<evidence type="ECO:0000256" key="10">
    <source>
        <dbReference type="ARBA" id="ARBA00022777"/>
    </source>
</evidence>
<dbReference type="SUPFAM" id="SSF56112">
    <property type="entry name" value="Protein kinase-like (PK-like)"/>
    <property type="match status" value="2"/>
</dbReference>
<evidence type="ECO:0000256" key="17">
    <source>
        <dbReference type="SAM" id="SignalP"/>
    </source>
</evidence>
<evidence type="ECO:0000313" key="22">
    <source>
        <dbReference type="EMBL" id="VFU46763.1"/>
    </source>
</evidence>
<dbReference type="SMART" id="SM00108">
    <property type="entry name" value="B_lectin"/>
    <property type="match status" value="2"/>
</dbReference>
<keyword evidence="4" id="KW-0808">Transferase</keyword>
<accession>A0A6N2LYL5</accession>
<dbReference type="EC" id="2.7.11.1" evidence="2"/>
<keyword evidence="11" id="KW-1015">Disulfide bond</keyword>
<dbReference type="PROSITE" id="PS50026">
    <property type="entry name" value="EGF_3"/>
    <property type="match status" value="1"/>
</dbReference>
<keyword evidence="3" id="KW-1003">Cell membrane</keyword>
<dbReference type="FunFam" id="2.90.10.10:FF:000003">
    <property type="entry name" value="G-type lectin S-receptor-like serine/threonine-protein kinase"/>
    <property type="match status" value="1"/>
</dbReference>
<keyword evidence="12" id="KW-0325">Glycoprotein</keyword>
<dbReference type="GO" id="GO:0004674">
    <property type="term" value="F:protein serine/threonine kinase activity"/>
    <property type="evidence" value="ECO:0007669"/>
    <property type="project" value="UniProtKB-KW"/>
</dbReference>
<evidence type="ECO:0000256" key="14">
    <source>
        <dbReference type="ARBA" id="ARBA00048679"/>
    </source>
</evidence>
<dbReference type="PROSITE" id="PS50948">
    <property type="entry name" value="PAN"/>
    <property type="match status" value="2"/>
</dbReference>
<keyword evidence="7 17" id="KW-0732">Signal</keyword>
<dbReference type="GO" id="GO:0031625">
    <property type="term" value="F:ubiquitin protein ligase binding"/>
    <property type="evidence" value="ECO:0007669"/>
    <property type="project" value="UniProtKB-ARBA"/>
</dbReference>
<dbReference type="InterPro" id="IPR001245">
    <property type="entry name" value="Ser-Thr/Tyr_kinase_cat_dom"/>
</dbReference>
<dbReference type="InterPro" id="IPR001480">
    <property type="entry name" value="Bulb-type_lectin_dom"/>
</dbReference>
<dbReference type="Pfam" id="PF01453">
    <property type="entry name" value="B_lectin"/>
    <property type="match status" value="2"/>
</dbReference>
<dbReference type="FunFam" id="1.10.510.10:FF:000060">
    <property type="entry name" value="G-type lectin S-receptor-like serine/threonine-protein kinase"/>
    <property type="match status" value="1"/>
</dbReference>
<evidence type="ECO:0000256" key="2">
    <source>
        <dbReference type="ARBA" id="ARBA00012513"/>
    </source>
</evidence>
<evidence type="ECO:0000256" key="1">
    <source>
        <dbReference type="ARBA" id="ARBA00004251"/>
    </source>
</evidence>
<dbReference type="Pfam" id="PF07714">
    <property type="entry name" value="PK_Tyr_Ser-Thr"/>
    <property type="match status" value="3"/>
</dbReference>
<keyword evidence="16" id="KW-0472">Membrane</keyword>
<evidence type="ECO:0000256" key="12">
    <source>
        <dbReference type="ARBA" id="ARBA00023180"/>
    </source>
</evidence>
<dbReference type="SMART" id="SM00473">
    <property type="entry name" value="PAN_AP"/>
    <property type="match status" value="2"/>
</dbReference>
<evidence type="ECO:0000256" key="4">
    <source>
        <dbReference type="ARBA" id="ARBA00022527"/>
    </source>
</evidence>
<dbReference type="GO" id="GO:0030246">
    <property type="term" value="F:carbohydrate binding"/>
    <property type="evidence" value="ECO:0007669"/>
    <property type="project" value="UniProtKB-KW"/>
</dbReference>
<dbReference type="Gene3D" id="1.10.510.10">
    <property type="entry name" value="Transferase(Phosphotransferase) domain 1"/>
    <property type="match status" value="2"/>
</dbReference>
<feature type="domain" description="Apple" evidence="21">
    <location>
        <begin position="985"/>
        <end position="1064"/>
    </location>
</feature>
<dbReference type="Gene3D" id="3.30.200.20">
    <property type="entry name" value="Phosphorylase Kinase, domain 1"/>
    <property type="match status" value="1"/>
</dbReference>
<proteinExistence type="predicted"/>
<comment type="caution">
    <text evidence="15">Lacks conserved residue(s) required for the propagation of feature annotation.</text>
</comment>
<dbReference type="GO" id="GO:0005886">
    <property type="term" value="C:plasma membrane"/>
    <property type="evidence" value="ECO:0007669"/>
    <property type="project" value="UniProtKB-SubCell"/>
</dbReference>
<dbReference type="CDD" id="cd00028">
    <property type="entry name" value="B_lectin"/>
    <property type="match status" value="2"/>
</dbReference>
<dbReference type="EMBL" id="CAADRP010001652">
    <property type="protein sequence ID" value="VFU46763.1"/>
    <property type="molecule type" value="Genomic_DNA"/>
</dbReference>
<keyword evidence="10" id="KW-0418">Kinase</keyword>
<sequence length="1495" mass="167319">MLPPTFFLYVFLFCSLPLHCFAGDTLTRNSPLRDSRGETLVSNGEEFELGFFTPNGSTGRRYVGIWYYKSSPRTVVWVANRDNPLSDHNGVFSVVEDGNLEILDGRGGTLWSTNLEKPSSMNRIAKLMDTGNLVVSDEDDEKHLTGLLWQSFENPTETFLPGMKLDENMVLISWKSYDDPASGNFSFQQDQEASQYVIWKRSIRCWRSGVSDNGGSSRSEMPSAISYFLSNFTSTSVRNDSVPYITTSLYTNTRMVMSFAGQIQYLQLNTEKTWSVIWGQPRTRCSLYNACGNFGSCNSNNEVVCKCLPGFQPVSPEYWNSGDNSRGCTRRSPLCSNSAASDTFLSLHMMRVANPDAQFKVNSEVECKMECLNNCQCEAFSYEEAETTKGGESESATCWIWTDDLRDIQEEYDGGRDLNVRVSVSDIESAAATCETCGTNMIPYPLSTGPKCGDPAYLNFYCNLSSGQLNFKARGDTYRVTKINPGMHTVVIQTETADSCKSIKSNGNLLQLNQSSPFHVIRFCHAVTGNISSTVSLTGGDEVEIGWDPPPEPTCFSSSDCKDWPNSSCSVRRDGKKLCLCNAHFKWDGLKLKCTEEKKDAEATSGYIAPEYALDGLFSFKSDVFSFGVVVLEICVNVGLLCVQEDPSDRPTVSTILFMLGSEAPTLPDPKQPAFVIRRCPSSRASSSSKPDTVSNNGLRNSTPRYYLGIWYNKIQKKNVVWVANRESPADSLGTLALGVDGNLVILDATRKTVWSSNVKVADSAINKTTGMLMDNGNLVLRRDEAILWQSFDHPSDTFLPGMRLGYNRKTGQRRQLTSRADAEDPQPGMFSFGIGTTGGPQFYIWKDNDPYSRSDVYSNSVSYAKLSKLRPFAYYLTINLKGDDIYVTYSASENSAILRVTLVPDGRIELLLWQEINNDWLSLWHWPSTYCEFYSQCSPFSSCDPKGSQDHCKCLPGFQPKVQQEWDMRNWTGGTCVRQKALRCDKDDGFLKLVNMKLPDHSYILGNMSTNDCESRCLRNCSCTAYAYLNTSEGISGKCLNWYGDLMDLVQDYVGSDLYIRLHDRDLVENVKKSVKFTRKKTHPIIIAVAAVSIGLLGVLCGYFIWRKSCGKQERIEKTCTGMSTSFEIGKSETELNTFSFNQIVAVTNDFCEENKLGEGGFGPVYKAFSESGRQGNLMNQEVAIKRLSRKSGQGFEEFMNELKLIAKLQHTNLVRLLDPYEKANLDWGKRLLIIEGIAQGLLYIHKYSRLKVIHRDLKASNILLDEAMNPKISDFGMARMFGSDQTEADTKRLKYFCSGYMSPEYALYGKFSEKSDVFSFGVLLLELVTGKRNIDFFGAESPLTLQGWAWELWNDDRGLDLIDPTVRDTSGSPGRALKNLQLTDQQCAIVVQMLSNDNASLPSPEEPAFSSINRRKSSNVVTFSSDHKTPSSYSNNELTITLPVMHHPSIDDAMNPSFQILESHGVWIRPNSSRNRGSGWYLVRNLDFTGTTS</sequence>
<dbReference type="Pfam" id="PF00954">
    <property type="entry name" value="S_locus_glycop"/>
    <property type="match status" value="2"/>
</dbReference>
<comment type="catalytic activity">
    <reaction evidence="13">
        <text>L-threonyl-[protein] + ATP = O-phospho-L-threonyl-[protein] + ADP + H(+)</text>
        <dbReference type="Rhea" id="RHEA:46608"/>
        <dbReference type="Rhea" id="RHEA-COMP:11060"/>
        <dbReference type="Rhea" id="RHEA-COMP:11605"/>
        <dbReference type="ChEBI" id="CHEBI:15378"/>
        <dbReference type="ChEBI" id="CHEBI:30013"/>
        <dbReference type="ChEBI" id="CHEBI:30616"/>
        <dbReference type="ChEBI" id="CHEBI:61977"/>
        <dbReference type="ChEBI" id="CHEBI:456216"/>
        <dbReference type="EC" id="2.7.11.1"/>
    </reaction>
</comment>
<dbReference type="GO" id="GO:0048544">
    <property type="term" value="P:recognition of pollen"/>
    <property type="evidence" value="ECO:0007669"/>
    <property type="project" value="InterPro"/>
</dbReference>
<evidence type="ECO:0000256" key="9">
    <source>
        <dbReference type="ARBA" id="ARBA00022741"/>
    </source>
</evidence>
<dbReference type="Gene3D" id="2.90.10.30">
    <property type="match status" value="1"/>
</dbReference>
<name>A0A6N2LYL5_SALVM</name>
<dbReference type="PROSITE" id="PS50011">
    <property type="entry name" value="PROTEIN_KINASE_DOM"/>
    <property type="match status" value="1"/>
</dbReference>
<feature type="chain" id="PRO_5026876961" description="non-specific serine/threonine protein kinase" evidence="17">
    <location>
        <begin position="23"/>
        <end position="1495"/>
    </location>
</feature>
<evidence type="ECO:0000256" key="13">
    <source>
        <dbReference type="ARBA" id="ARBA00047899"/>
    </source>
</evidence>